<name>A0A0L0N3E7_TOLOC</name>
<dbReference type="InterPro" id="IPR011009">
    <property type="entry name" value="Kinase-like_dom_sf"/>
</dbReference>
<reference evidence="3 4" key="1">
    <citation type="journal article" date="2015" name="BMC Genomics">
        <title>The genome of the truffle-parasite Tolypocladium ophioglossoides and the evolution of antifungal peptaibiotics.</title>
        <authorList>
            <person name="Quandt C.A."/>
            <person name="Bushley K.E."/>
            <person name="Spatafora J.W."/>
        </authorList>
    </citation>
    <scope>NUCLEOTIDE SEQUENCE [LARGE SCALE GENOMIC DNA]</scope>
    <source>
        <strain evidence="3 4">CBS 100239</strain>
    </source>
</reference>
<dbReference type="InterPro" id="IPR000719">
    <property type="entry name" value="Prot_kinase_dom"/>
</dbReference>
<feature type="domain" description="Protein kinase" evidence="2">
    <location>
        <begin position="1"/>
        <end position="109"/>
    </location>
</feature>
<dbReference type="Proteomes" id="UP000036947">
    <property type="component" value="Unassembled WGS sequence"/>
</dbReference>
<dbReference type="SUPFAM" id="SSF56112">
    <property type="entry name" value="Protein kinase-like (PK-like)"/>
    <property type="match status" value="1"/>
</dbReference>
<organism evidence="3 4">
    <name type="scientific">Tolypocladium ophioglossoides (strain CBS 100239)</name>
    <name type="common">Snaketongue truffleclub</name>
    <name type="synonym">Elaphocordyceps ophioglossoides</name>
    <dbReference type="NCBI Taxonomy" id="1163406"/>
    <lineage>
        <taxon>Eukaryota</taxon>
        <taxon>Fungi</taxon>
        <taxon>Dikarya</taxon>
        <taxon>Ascomycota</taxon>
        <taxon>Pezizomycotina</taxon>
        <taxon>Sordariomycetes</taxon>
        <taxon>Hypocreomycetidae</taxon>
        <taxon>Hypocreales</taxon>
        <taxon>Ophiocordycipitaceae</taxon>
        <taxon>Tolypocladium</taxon>
    </lineage>
</organism>
<gene>
    <name evidence="3" type="ORF">TOPH_06869</name>
</gene>
<feature type="compositionally biased region" description="Low complexity" evidence="1">
    <location>
        <begin position="179"/>
        <end position="191"/>
    </location>
</feature>
<proteinExistence type="predicted"/>
<dbReference type="GO" id="GO:0004672">
    <property type="term" value="F:protein kinase activity"/>
    <property type="evidence" value="ECO:0007669"/>
    <property type="project" value="InterPro"/>
</dbReference>
<comment type="caution">
    <text evidence="3">The sequence shown here is derived from an EMBL/GenBank/DDBJ whole genome shotgun (WGS) entry which is preliminary data.</text>
</comment>
<sequence length="246" mass="27627">MCGTLKYHAPEIYEDSACIRKDRKRYSPAVNTWPLGAVVYRLVFGFPVYEPSAENPWCETIVDILGQSFVQRQDELKRLLLSSMMVMSPDLRDSAQGCYNKAMDLHLTSRAQWPATDNEGEDEPSTRRAQCQATESEGEDEQSTYRAQCQATESADAEAASASKRLTFSTEPSRRARSPARSPSCVSPSRANQKRPTTETAGRRYSKRPDRHGQDSKPTSRRQPETDYPAGGAQDSLLSQDNHARW</sequence>
<dbReference type="PROSITE" id="PS50011">
    <property type="entry name" value="PROTEIN_KINASE_DOM"/>
    <property type="match status" value="1"/>
</dbReference>
<evidence type="ECO:0000313" key="4">
    <source>
        <dbReference type="Proteomes" id="UP000036947"/>
    </source>
</evidence>
<dbReference type="AlphaFoldDB" id="A0A0L0N3E7"/>
<feature type="compositionally biased region" description="Polar residues" evidence="1">
    <location>
        <begin position="236"/>
        <end position="246"/>
    </location>
</feature>
<evidence type="ECO:0000259" key="2">
    <source>
        <dbReference type="PROSITE" id="PS50011"/>
    </source>
</evidence>
<keyword evidence="4" id="KW-1185">Reference proteome</keyword>
<protein>
    <recommendedName>
        <fullName evidence="2">Protein kinase domain-containing protein</fullName>
    </recommendedName>
</protein>
<dbReference type="Gene3D" id="1.10.510.10">
    <property type="entry name" value="Transferase(Phosphotransferase) domain 1"/>
    <property type="match status" value="1"/>
</dbReference>
<evidence type="ECO:0000313" key="3">
    <source>
        <dbReference type="EMBL" id="KND88536.1"/>
    </source>
</evidence>
<dbReference type="GO" id="GO:0005524">
    <property type="term" value="F:ATP binding"/>
    <property type="evidence" value="ECO:0007669"/>
    <property type="project" value="InterPro"/>
</dbReference>
<accession>A0A0L0N3E7</accession>
<feature type="compositionally biased region" description="Low complexity" evidence="1">
    <location>
        <begin position="151"/>
        <end position="163"/>
    </location>
</feature>
<feature type="region of interest" description="Disordered" evidence="1">
    <location>
        <begin position="111"/>
        <end position="246"/>
    </location>
</feature>
<dbReference type="EMBL" id="LFRF01000025">
    <property type="protein sequence ID" value="KND88536.1"/>
    <property type="molecule type" value="Genomic_DNA"/>
</dbReference>
<evidence type="ECO:0000256" key="1">
    <source>
        <dbReference type="SAM" id="MobiDB-lite"/>
    </source>
</evidence>